<feature type="domain" description="Capsule synthesis protein CapA" evidence="3">
    <location>
        <begin position="30"/>
        <end position="280"/>
    </location>
</feature>
<dbReference type="InterPro" id="IPR019079">
    <property type="entry name" value="Capsule_synth_CapA"/>
</dbReference>
<proteinExistence type="inferred from homology"/>
<dbReference type="PANTHER" id="PTHR33393">
    <property type="entry name" value="POLYGLUTAMINE SYNTHESIS ACCESSORY PROTEIN RV0574C-RELATED"/>
    <property type="match status" value="1"/>
</dbReference>
<evidence type="ECO:0000256" key="1">
    <source>
        <dbReference type="ARBA" id="ARBA00005662"/>
    </source>
</evidence>
<gene>
    <name evidence="4" type="ORF">A2024_03115</name>
</gene>
<evidence type="ECO:0000313" key="5">
    <source>
        <dbReference type="Proteomes" id="UP000177230"/>
    </source>
</evidence>
<feature type="signal peptide" evidence="2">
    <location>
        <begin position="1"/>
        <end position="21"/>
    </location>
</feature>
<dbReference type="SUPFAM" id="SSF56300">
    <property type="entry name" value="Metallo-dependent phosphatases"/>
    <property type="match status" value="1"/>
</dbReference>
<comment type="similarity">
    <text evidence="1">Belongs to the CapA family.</text>
</comment>
<dbReference type="PANTHER" id="PTHR33393:SF11">
    <property type="entry name" value="POLYGLUTAMINE SYNTHESIS ACCESSORY PROTEIN RV0574C-RELATED"/>
    <property type="match status" value="1"/>
</dbReference>
<accession>A0A1F5RD67</accession>
<dbReference type="Pfam" id="PF09587">
    <property type="entry name" value="PGA_cap"/>
    <property type="match status" value="1"/>
</dbReference>
<comment type="caution">
    <text evidence="4">The sequence shown here is derived from an EMBL/GenBank/DDBJ whole genome shotgun (WGS) entry which is preliminary data.</text>
</comment>
<dbReference type="InterPro" id="IPR029052">
    <property type="entry name" value="Metallo-depent_PP-like"/>
</dbReference>
<name>A0A1F5RD67_9BACT</name>
<evidence type="ECO:0000313" key="4">
    <source>
        <dbReference type="EMBL" id="OGF11991.1"/>
    </source>
</evidence>
<organism evidence="4 5">
    <name type="scientific">Candidatus Edwardsbacteria bacterium GWF2_54_11</name>
    <dbReference type="NCBI Taxonomy" id="1817851"/>
    <lineage>
        <taxon>Bacteria</taxon>
        <taxon>Candidatus Edwardsiibacteriota</taxon>
    </lineage>
</organism>
<dbReference type="SMART" id="SM00854">
    <property type="entry name" value="PGA_cap"/>
    <property type="match status" value="1"/>
</dbReference>
<dbReference type="AlphaFoldDB" id="A0A1F5RD67"/>
<sequence length="351" mass="38807">MKIIFVPWLWLFLLWPTSITAADAQPKRWEIIAVGDIMLGRGVSKTVERHGPGYPLAKVLLVTDSCQVLCGNLESVMSTAEFKSQSPYRFKADPVAAANILKQNGFGFLSVANNHAYDCGPSGLEESLGILDSLMIPYSGILKIPENPSGDSSTDSSAVKTTCRPAYLKIGDIRICFLAFCQPYLLNPNYENNLIAPADSATICNSIQAVKDSCQVIITSFHWGFEYHQQPSKAQKYLGRLAIRAGAGIVLGHHPHVLQGVELYRGGVIAYSLGNFIFDQRDSLANQSAVLHMIMKGSRVDSLWLEPIEITAKRPTISNKAKLNQFKGLIDELDLKLKTMSRIIEDRLYLF</sequence>
<keyword evidence="2" id="KW-0732">Signal</keyword>
<dbReference type="EMBL" id="MFFM01000034">
    <property type="protein sequence ID" value="OGF11991.1"/>
    <property type="molecule type" value="Genomic_DNA"/>
</dbReference>
<dbReference type="Proteomes" id="UP000177230">
    <property type="component" value="Unassembled WGS sequence"/>
</dbReference>
<dbReference type="CDD" id="cd07381">
    <property type="entry name" value="MPP_CapA"/>
    <property type="match status" value="1"/>
</dbReference>
<protein>
    <recommendedName>
        <fullName evidence="3">Capsule synthesis protein CapA domain-containing protein</fullName>
    </recommendedName>
</protein>
<feature type="chain" id="PRO_5009520690" description="Capsule synthesis protein CapA domain-containing protein" evidence="2">
    <location>
        <begin position="22"/>
        <end position="351"/>
    </location>
</feature>
<reference evidence="4 5" key="1">
    <citation type="journal article" date="2016" name="Nat. Commun.">
        <title>Thousands of microbial genomes shed light on interconnected biogeochemical processes in an aquifer system.</title>
        <authorList>
            <person name="Anantharaman K."/>
            <person name="Brown C.T."/>
            <person name="Hug L.A."/>
            <person name="Sharon I."/>
            <person name="Castelle C.J."/>
            <person name="Probst A.J."/>
            <person name="Thomas B.C."/>
            <person name="Singh A."/>
            <person name="Wilkins M.J."/>
            <person name="Karaoz U."/>
            <person name="Brodie E.L."/>
            <person name="Williams K.H."/>
            <person name="Hubbard S.S."/>
            <person name="Banfield J.F."/>
        </authorList>
    </citation>
    <scope>NUCLEOTIDE SEQUENCE [LARGE SCALE GENOMIC DNA]</scope>
</reference>
<evidence type="ECO:0000259" key="3">
    <source>
        <dbReference type="SMART" id="SM00854"/>
    </source>
</evidence>
<evidence type="ECO:0000256" key="2">
    <source>
        <dbReference type="SAM" id="SignalP"/>
    </source>
</evidence>
<dbReference type="Gene3D" id="3.60.21.10">
    <property type="match status" value="1"/>
</dbReference>
<dbReference type="InterPro" id="IPR052169">
    <property type="entry name" value="CW_Biosynth-Accessory"/>
</dbReference>